<comment type="caution">
    <text evidence="4">The sequence shown here is derived from an EMBL/GenBank/DDBJ whole genome shotgun (WGS) entry which is preliminary data.</text>
</comment>
<evidence type="ECO:0000259" key="3">
    <source>
        <dbReference type="PROSITE" id="PS50118"/>
    </source>
</evidence>
<dbReference type="GO" id="GO:0031492">
    <property type="term" value="F:nucleosomal DNA binding"/>
    <property type="evidence" value="ECO:0007669"/>
    <property type="project" value="TreeGrafter"/>
</dbReference>
<dbReference type="PROSITE" id="PS50118">
    <property type="entry name" value="HMG_BOX_2"/>
    <property type="match status" value="1"/>
</dbReference>
<feature type="domain" description="HMG box" evidence="3">
    <location>
        <begin position="1"/>
        <end position="61"/>
    </location>
</feature>
<evidence type="ECO:0000256" key="1">
    <source>
        <dbReference type="PROSITE-ProRule" id="PRU00267"/>
    </source>
</evidence>
<dbReference type="InterPro" id="IPR036910">
    <property type="entry name" value="HMG_box_dom_sf"/>
</dbReference>
<dbReference type="CDD" id="cd21983">
    <property type="entry name" value="HMG-box_SMARCE1"/>
    <property type="match status" value="1"/>
</dbReference>
<name>A0A6A4XCV8_AMPAM</name>
<keyword evidence="1" id="KW-0539">Nucleus</keyword>
<sequence length="185" mass="21988">MRYSKSVWETVKQQNQDLKLWEIGKIIGSMWRDLPESEKQEFIDDYENEKIEYERAVKEYHASATYQAYLSAKNKVAEETPPLVHEAEDEEDQDEQFSVKQVAHARYLRNHRLINEIFSDTVVPDVRTVVTTPRMQLLKRQVHSLTMHQKKLEGELQQIEEKFEAKKQKFEESTEVFNDELKALL</sequence>
<reference evidence="4 5" key="1">
    <citation type="submission" date="2019-07" db="EMBL/GenBank/DDBJ databases">
        <title>Draft genome assembly of a fouling barnacle, Amphibalanus amphitrite (Darwin, 1854): The first reference genome for Thecostraca.</title>
        <authorList>
            <person name="Kim W."/>
        </authorList>
    </citation>
    <scope>NUCLEOTIDE SEQUENCE [LARGE SCALE GENOMIC DNA]</scope>
    <source>
        <strain evidence="4">SNU_AA5</strain>
        <tissue evidence="4">Soma without cirri and trophi</tissue>
    </source>
</reference>
<dbReference type="SMART" id="SM00398">
    <property type="entry name" value="HMG"/>
    <property type="match status" value="1"/>
</dbReference>
<accession>A0A6A4XCV8</accession>
<keyword evidence="2" id="KW-0175">Coiled coil</keyword>
<dbReference type="GO" id="GO:0045892">
    <property type="term" value="P:negative regulation of DNA-templated transcription"/>
    <property type="evidence" value="ECO:0007669"/>
    <property type="project" value="TreeGrafter"/>
</dbReference>
<dbReference type="InterPro" id="IPR009071">
    <property type="entry name" value="HMG_box_dom"/>
</dbReference>
<dbReference type="Pfam" id="PF00505">
    <property type="entry name" value="HMG_box"/>
    <property type="match status" value="1"/>
</dbReference>
<proteinExistence type="predicted"/>
<dbReference type="Gene3D" id="1.10.30.10">
    <property type="entry name" value="High mobility group box domain"/>
    <property type="match status" value="1"/>
</dbReference>
<dbReference type="OrthoDB" id="30931at2759"/>
<dbReference type="Proteomes" id="UP000440578">
    <property type="component" value="Unassembled WGS sequence"/>
</dbReference>
<dbReference type="SUPFAM" id="SSF47095">
    <property type="entry name" value="HMG-box"/>
    <property type="match status" value="1"/>
</dbReference>
<feature type="DNA-binding region" description="HMG box" evidence="1">
    <location>
        <begin position="1"/>
        <end position="61"/>
    </location>
</feature>
<feature type="coiled-coil region" evidence="2">
    <location>
        <begin position="142"/>
        <end position="176"/>
    </location>
</feature>
<dbReference type="AlphaFoldDB" id="A0A6A4XCV8"/>
<protein>
    <submittedName>
        <fullName evidence="4">SWI/SNF-related matrix-associated actin-dependent regulator of chromatin subfamily E member 1</fullName>
    </submittedName>
</protein>
<evidence type="ECO:0000313" key="4">
    <source>
        <dbReference type="EMBL" id="KAF0314180.1"/>
    </source>
</evidence>
<gene>
    <name evidence="4" type="primary">Smarce1</name>
    <name evidence="4" type="ORF">FJT64_015360</name>
</gene>
<dbReference type="PANTHER" id="PTHR46232">
    <property type="entry name" value="SMARCE1 REGULATOR OF CHROMATIN"/>
    <property type="match status" value="1"/>
</dbReference>
<evidence type="ECO:0000313" key="5">
    <source>
        <dbReference type="Proteomes" id="UP000440578"/>
    </source>
</evidence>
<evidence type="ECO:0000256" key="2">
    <source>
        <dbReference type="SAM" id="Coils"/>
    </source>
</evidence>
<dbReference type="GO" id="GO:0016922">
    <property type="term" value="F:nuclear receptor binding"/>
    <property type="evidence" value="ECO:0007669"/>
    <property type="project" value="TreeGrafter"/>
</dbReference>
<dbReference type="EMBL" id="VIIS01000041">
    <property type="protein sequence ID" value="KAF0314180.1"/>
    <property type="molecule type" value="Genomic_DNA"/>
</dbReference>
<dbReference type="GO" id="GO:0016514">
    <property type="term" value="C:SWI/SNF complex"/>
    <property type="evidence" value="ECO:0007669"/>
    <property type="project" value="TreeGrafter"/>
</dbReference>
<keyword evidence="1" id="KW-0238">DNA-binding</keyword>
<organism evidence="4 5">
    <name type="scientific">Amphibalanus amphitrite</name>
    <name type="common">Striped barnacle</name>
    <name type="synonym">Balanus amphitrite</name>
    <dbReference type="NCBI Taxonomy" id="1232801"/>
    <lineage>
        <taxon>Eukaryota</taxon>
        <taxon>Metazoa</taxon>
        <taxon>Ecdysozoa</taxon>
        <taxon>Arthropoda</taxon>
        <taxon>Crustacea</taxon>
        <taxon>Multicrustacea</taxon>
        <taxon>Cirripedia</taxon>
        <taxon>Thoracica</taxon>
        <taxon>Thoracicalcarea</taxon>
        <taxon>Balanomorpha</taxon>
        <taxon>Balanoidea</taxon>
        <taxon>Balanidae</taxon>
        <taxon>Amphibalaninae</taxon>
        <taxon>Amphibalanus</taxon>
    </lineage>
</organism>
<keyword evidence="5" id="KW-1185">Reference proteome</keyword>
<dbReference type="PANTHER" id="PTHR46232:SF1">
    <property type="entry name" value="SWI_SNF-RELATED MATRIX-ASSOCIATED ACTIN-DEPENDENT REGULATOR OF CHROMATIN SUBFAMILY E MEMBER 1"/>
    <property type="match status" value="1"/>
</dbReference>